<dbReference type="PROSITE" id="PS00211">
    <property type="entry name" value="ABC_TRANSPORTER_1"/>
    <property type="match status" value="2"/>
</dbReference>
<dbReference type="InterPro" id="IPR032781">
    <property type="entry name" value="ABC_tran_Xtn"/>
</dbReference>
<dbReference type="GO" id="GO:0016887">
    <property type="term" value="F:ATP hydrolysis activity"/>
    <property type="evidence" value="ECO:0007669"/>
    <property type="project" value="InterPro"/>
</dbReference>
<dbReference type="InterPro" id="IPR017871">
    <property type="entry name" value="ABC_transporter-like_CS"/>
</dbReference>
<name>A0A8T0HKA2_CERPU</name>
<dbReference type="InterPro" id="IPR051309">
    <property type="entry name" value="ABCF_ATPase"/>
</dbReference>
<dbReference type="PANTHER" id="PTHR42855:SF1">
    <property type="entry name" value="ABC TRANSPORTER DOMAIN-CONTAINING PROTEIN"/>
    <property type="match status" value="1"/>
</dbReference>
<dbReference type="Pfam" id="PF12848">
    <property type="entry name" value="ABC_tran_Xtn"/>
    <property type="match status" value="1"/>
</dbReference>
<dbReference type="FunFam" id="3.40.50.300:FF:000011">
    <property type="entry name" value="Putative ABC transporter ATP-binding component"/>
    <property type="match status" value="1"/>
</dbReference>
<gene>
    <name evidence="7" type="ORF">KC19_6G221700</name>
</gene>
<feature type="domain" description="ABC transporter" evidence="6">
    <location>
        <begin position="466"/>
        <end position="681"/>
    </location>
</feature>
<evidence type="ECO:0000256" key="4">
    <source>
        <dbReference type="ARBA" id="ARBA00061344"/>
    </source>
</evidence>
<feature type="domain" description="ABC transporter" evidence="6">
    <location>
        <begin position="138"/>
        <end position="396"/>
    </location>
</feature>
<feature type="region of interest" description="Disordered" evidence="5">
    <location>
        <begin position="114"/>
        <end position="134"/>
    </location>
</feature>
<dbReference type="PROSITE" id="PS50893">
    <property type="entry name" value="ABC_TRANSPORTER_2"/>
    <property type="match status" value="2"/>
</dbReference>
<sequence>MMGALVDSWVCSIAHVHSLSRNAPTCITTRCSACGFTSSSCSTAKASSSFVTRGVGLRALSNHRWFRLDWSIHPQFLRQGNERCPKGKLLVCAQSKQTVEDAAPYFLQDLESDSEDKSVKKSNRRSSNSGASSVSSGVRLEHISKTFKGAQVLKDVSWEVKKGERVGLVGVNGAGKTTQLRIIAGKEEADGGSVIKAAANMKIAFLSQEFEVVGSRTLREEFMSVFGKQMAISARIEKVQVALESATDDMDLMARLLDELDTLQKQAELSDLYNVDVNINKMMPELGFTMEDADKLVASFSGGWQMRIALGKILLQEPDLLLLDEPTNHLDLDSIEWLESYLKKQDVPMVIVSHDRATLDQLCTKIVETDMGVSKTFEGNYSEYIVAKAAWVESERMAWEKQQKEISRTEDLIQRLSGGANSGRATSAEKQLEKMQQDGSMIGKPFERKALKFRFPELERSGKLVMEVRNMNFEYEGKVLFNKANLLVERGEKLAIIGPNGCGKSTLLRMIMGTEEPISGEVSLGEYRVVLNYFEQNQAEALDLDRTVLQTVEQAAEDWTVNDIKALLGRCNFKGDMIHRKVAFLSGGEKARLALCKFMVTPSTLLILDEPTNHLDIPSKEMLEEALREYSGTVIAVSHDRYFLRQIVNRVVEVKNQKLVDYVGDYNYYLEKNLEARRRELLREDELQSLVPTVKAKSKMTKAEKELQKKQKAQSFQQSKAKGKVSKNANRWN</sequence>
<evidence type="ECO:0000256" key="2">
    <source>
        <dbReference type="ARBA" id="ARBA00022741"/>
    </source>
</evidence>
<organism evidence="7 8">
    <name type="scientific">Ceratodon purpureus</name>
    <name type="common">Fire moss</name>
    <name type="synonym">Dicranum purpureum</name>
    <dbReference type="NCBI Taxonomy" id="3225"/>
    <lineage>
        <taxon>Eukaryota</taxon>
        <taxon>Viridiplantae</taxon>
        <taxon>Streptophyta</taxon>
        <taxon>Embryophyta</taxon>
        <taxon>Bryophyta</taxon>
        <taxon>Bryophytina</taxon>
        <taxon>Bryopsida</taxon>
        <taxon>Dicranidae</taxon>
        <taxon>Pseudoditrichales</taxon>
        <taxon>Ditrichaceae</taxon>
        <taxon>Ceratodon</taxon>
    </lineage>
</organism>
<comment type="similarity">
    <text evidence="4">Belongs to the ABC transporter superfamily. ABCF family. EF3 (TC 3.A.1.121) subfamily.</text>
</comment>
<dbReference type="SMART" id="SM00382">
    <property type="entry name" value="AAA"/>
    <property type="match status" value="2"/>
</dbReference>
<protein>
    <recommendedName>
        <fullName evidence="6">ABC transporter domain-containing protein</fullName>
    </recommendedName>
</protein>
<dbReference type="OrthoDB" id="2110130at2759"/>
<comment type="caution">
    <text evidence="7">The sequence shown here is derived from an EMBL/GenBank/DDBJ whole genome shotgun (WGS) entry which is preliminary data.</text>
</comment>
<dbReference type="InterPro" id="IPR003439">
    <property type="entry name" value="ABC_transporter-like_ATP-bd"/>
</dbReference>
<reference evidence="7 8" key="1">
    <citation type="submission" date="2020-06" db="EMBL/GenBank/DDBJ databases">
        <title>WGS assembly of Ceratodon purpureus strain R40.</title>
        <authorList>
            <person name="Carey S.B."/>
            <person name="Jenkins J."/>
            <person name="Shu S."/>
            <person name="Lovell J.T."/>
            <person name="Sreedasyam A."/>
            <person name="Maumus F."/>
            <person name="Tiley G.P."/>
            <person name="Fernandez-Pozo N."/>
            <person name="Barry K."/>
            <person name="Chen C."/>
            <person name="Wang M."/>
            <person name="Lipzen A."/>
            <person name="Daum C."/>
            <person name="Saski C.A."/>
            <person name="Payton A.C."/>
            <person name="Mcbreen J.C."/>
            <person name="Conrad R.E."/>
            <person name="Kollar L.M."/>
            <person name="Olsson S."/>
            <person name="Huttunen S."/>
            <person name="Landis J.B."/>
            <person name="Wickett N.J."/>
            <person name="Johnson M.G."/>
            <person name="Rensing S.A."/>
            <person name="Grimwood J."/>
            <person name="Schmutz J."/>
            <person name="Mcdaniel S.F."/>
        </authorList>
    </citation>
    <scope>NUCLEOTIDE SEQUENCE [LARGE SCALE GENOMIC DNA]</scope>
    <source>
        <strain evidence="7 8">R40</strain>
    </source>
</reference>
<proteinExistence type="inferred from homology"/>
<keyword evidence="3" id="KW-0067">ATP-binding</keyword>
<dbReference type="InterPro" id="IPR003593">
    <property type="entry name" value="AAA+_ATPase"/>
</dbReference>
<feature type="region of interest" description="Disordered" evidence="5">
    <location>
        <begin position="696"/>
        <end position="733"/>
    </location>
</feature>
<dbReference type="CDD" id="cd03221">
    <property type="entry name" value="ABCF_EF-3"/>
    <property type="match status" value="2"/>
</dbReference>
<evidence type="ECO:0000256" key="3">
    <source>
        <dbReference type="ARBA" id="ARBA00022840"/>
    </source>
</evidence>
<dbReference type="InterPro" id="IPR027417">
    <property type="entry name" value="P-loop_NTPase"/>
</dbReference>
<dbReference type="EMBL" id="CM026427">
    <property type="protein sequence ID" value="KAG0571236.1"/>
    <property type="molecule type" value="Genomic_DNA"/>
</dbReference>
<dbReference type="FunFam" id="3.40.50.300:FF:000309">
    <property type="entry name" value="ABC transporter ATP-binding protein"/>
    <property type="match status" value="1"/>
</dbReference>
<evidence type="ECO:0000256" key="5">
    <source>
        <dbReference type="SAM" id="MobiDB-lite"/>
    </source>
</evidence>
<dbReference type="Pfam" id="PF00005">
    <property type="entry name" value="ABC_tran"/>
    <property type="match status" value="2"/>
</dbReference>
<keyword evidence="1" id="KW-0677">Repeat</keyword>
<dbReference type="Gene3D" id="3.40.50.300">
    <property type="entry name" value="P-loop containing nucleotide triphosphate hydrolases"/>
    <property type="match status" value="2"/>
</dbReference>
<evidence type="ECO:0000256" key="1">
    <source>
        <dbReference type="ARBA" id="ARBA00022737"/>
    </source>
</evidence>
<dbReference type="Proteomes" id="UP000822688">
    <property type="component" value="Chromosome 6"/>
</dbReference>
<keyword evidence="2" id="KW-0547">Nucleotide-binding</keyword>
<feature type="compositionally biased region" description="Low complexity" evidence="5">
    <location>
        <begin position="125"/>
        <end position="134"/>
    </location>
</feature>
<evidence type="ECO:0000313" key="7">
    <source>
        <dbReference type="EMBL" id="KAG0571236.1"/>
    </source>
</evidence>
<accession>A0A8T0HKA2</accession>
<dbReference type="AlphaFoldDB" id="A0A8T0HKA2"/>
<dbReference type="SUPFAM" id="SSF52540">
    <property type="entry name" value="P-loop containing nucleoside triphosphate hydrolases"/>
    <property type="match status" value="2"/>
</dbReference>
<dbReference type="GO" id="GO:0003676">
    <property type="term" value="F:nucleic acid binding"/>
    <property type="evidence" value="ECO:0007669"/>
    <property type="project" value="UniProtKB-ARBA"/>
</dbReference>
<evidence type="ECO:0000259" key="6">
    <source>
        <dbReference type="PROSITE" id="PS50893"/>
    </source>
</evidence>
<evidence type="ECO:0000313" key="8">
    <source>
        <dbReference type="Proteomes" id="UP000822688"/>
    </source>
</evidence>
<dbReference type="GO" id="GO:0005524">
    <property type="term" value="F:ATP binding"/>
    <property type="evidence" value="ECO:0007669"/>
    <property type="project" value="UniProtKB-KW"/>
</dbReference>
<dbReference type="PANTHER" id="PTHR42855">
    <property type="entry name" value="ABC TRANSPORTER ATP-BINDING SUBUNIT"/>
    <property type="match status" value="1"/>
</dbReference>
<keyword evidence="8" id="KW-1185">Reference proteome</keyword>